<comment type="subcellular location">
    <subcellularLocation>
        <location evidence="1">Cell membrane</location>
        <topology evidence="1">Multi-pass membrane protein</topology>
    </subcellularLocation>
</comment>
<dbReference type="InterPro" id="IPR003856">
    <property type="entry name" value="LPS_length_determ_N"/>
</dbReference>
<dbReference type="AlphaFoldDB" id="A0AAE3IRZ9"/>
<evidence type="ECO:0000313" key="10">
    <source>
        <dbReference type="Proteomes" id="UP001209318"/>
    </source>
</evidence>
<evidence type="ECO:0000256" key="2">
    <source>
        <dbReference type="ARBA" id="ARBA00006683"/>
    </source>
</evidence>
<evidence type="ECO:0000256" key="5">
    <source>
        <dbReference type="ARBA" id="ARBA00022989"/>
    </source>
</evidence>
<evidence type="ECO:0000256" key="7">
    <source>
        <dbReference type="SAM" id="Phobius"/>
    </source>
</evidence>
<comment type="similarity">
    <text evidence="2">Belongs to the CpsC/CapA family.</text>
</comment>
<feature type="domain" description="Polysaccharide chain length determinant N-terminal" evidence="8">
    <location>
        <begin position="4"/>
        <end position="86"/>
    </location>
</feature>
<evidence type="ECO:0000313" key="9">
    <source>
        <dbReference type="EMBL" id="MCU9612336.1"/>
    </source>
</evidence>
<keyword evidence="6 7" id="KW-0472">Membrane</keyword>
<reference evidence="9" key="1">
    <citation type="submission" date="2022-10" db="EMBL/GenBank/DDBJ databases">
        <title>Description of Fervidibacillus gen. nov. in the family Fervidibacillaceae fam. nov. with two species, Fervidibacillus albus sp. nov., and Fervidibacillus halotolerans sp. nov., isolated from tidal flat sediments.</title>
        <authorList>
            <person name="Kwon K.K."/>
            <person name="Yang S.-H."/>
        </authorList>
    </citation>
    <scope>NUCLEOTIDE SEQUENCE</scope>
    <source>
        <strain evidence="9">JCM 19140</strain>
    </source>
</reference>
<organism evidence="9 10">
    <name type="scientific">Perspicuibacillus lycopersici</name>
    <dbReference type="NCBI Taxonomy" id="1325689"/>
    <lineage>
        <taxon>Bacteria</taxon>
        <taxon>Bacillati</taxon>
        <taxon>Bacillota</taxon>
        <taxon>Bacilli</taxon>
        <taxon>Bacillales</taxon>
        <taxon>Bacillaceae</taxon>
        <taxon>Perspicuibacillus</taxon>
    </lineage>
</organism>
<evidence type="ECO:0000259" key="8">
    <source>
        <dbReference type="Pfam" id="PF02706"/>
    </source>
</evidence>
<evidence type="ECO:0000256" key="4">
    <source>
        <dbReference type="ARBA" id="ARBA00022692"/>
    </source>
</evidence>
<evidence type="ECO:0000256" key="3">
    <source>
        <dbReference type="ARBA" id="ARBA00022475"/>
    </source>
</evidence>
<name>A0AAE3IRZ9_9BACI</name>
<keyword evidence="4 7" id="KW-0812">Transmembrane</keyword>
<dbReference type="GO" id="GO:0005886">
    <property type="term" value="C:plasma membrane"/>
    <property type="evidence" value="ECO:0007669"/>
    <property type="project" value="UniProtKB-SubCell"/>
</dbReference>
<evidence type="ECO:0000256" key="6">
    <source>
        <dbReference type="ARBA" id="ARBA00023136"/>
    </source>
</evidence>
<dbReference type="EMBL" id="JAOUSF010000001">
    <property type="protein sequence ID" value="MCU9612336.1"/>
    <property type="molecule type" value="Genomic_DNA"/>
</dbReference>
<feature type="transmembrane region" description="Helical" evidence="7">
    <location>
        <begin position="167"/>
        <end position="188"/>
    </location>
</feature>
<dbReference type="GO" id="GO:0004713">
    <property type="term" value="F:protein tyrosine kinase activity"/>
    <property type="evidence" value="ECO:0007669"/>
    <property type="project" value="TreeGrafter"/>
</dbReference>
<keyword evidence="3" id="KW-1003">Cell membrane</keyword>
<dbReference type="RefSeq" id="WP_263071467.1">
    <property type="nucleotide sequence ID" value="NZ_JAOUSF010000001.1"/>
</dbReference>
<proteinExistence type="inferred from homology"/>
<keyword evidence="5 7" id="KW-1133">Transmembrane helix</keyword>
<accession>A0AAE3IRZ9</accession>
<dbReference type="InterPro" id="IPR050445">
    <property type="entry name" value="Bact_polysacc_biosynth/exp"/>
</dbReference>
<evidence type="ECO:0000256" key="1">
    <source>
        <dbReference type="ARBA" id="ARBA00004651"/>
    </source>
</evidence>
<dbReference type="Pfam" id="PF02706">
    <property type="entry name" value="Wzz"/>
    <property type="match status" value="1"/>
</dbReference>
<gene>
    <name evidence="9" type="ORF">OEV98_02015</name>
</gene>
<dbReference type="PANTHER" id="PTHR32309:SF13">
    <property type="entry name" value="FERRIC ENTEROBACTIN TRANSPORT PROTEIN FEPE"/>
    <property type="match status" value="1"/>
</dbReference>
<keyword evidence="10" id="KW-1185">Reference proteome</keyword>
<comment type="caution">
    <text evidence="9">The sequence shown here is derived from an EMBL/GenBank/DDBJ whole genome shotgun (WGS) entry which is preliminary data.</text>
</comment>
<feature type="transmembrane region" description="Helical" evidence="7">
    <location>
        <begin position="20"/>
        <end position="40"/>
    </location>
</feature>
<dbReference type="PANTHER" id="PTHR32309">
    <property type="entry name" value="TYROSINE-PROTEIN KINASE"/>
    <property type="match status" value="1"/>
</dbReference>
<sequence length="254" mass="29024">MEEKIRLGKLLKVVRKRYWIVLVFVFMSALLGLIYVKYFTNPVYVSSAKLQIEGISNSTEITEKNSMMEFFINYIPESDILTIVSEELNGEFSEVQLKNIISMWTSASVFMNVSVTYKDPNEAILIVNKFIEVIEKVKPDYLAGLEIAELATPEKVETISGSVVKTVGLSIIVGIFLGFGLVFLLEFLNSTINDEQDIAKYLNAPLLGVVASYDRKKLTKRMVVKNVRKVKEKEVNKWEDQKMKEEKVERTYHG</sequence>
<dbReference type="Proteomes" id="UP001209318">
    <property type="component" value="Unassembled WGS sequence"/>
</dbReference>
<protein>
    <submittedName>
        <fullName evidence="9">Wzz/FepE/Etk N-terminal domain-containing protein</fullName>
    </submittedName>
</protein>